<gene>
    <name evidence="3" type="ORF">FRUB_09019</name>
</gene>
<dbReference type="InterPro" id="IPR027558">
    <property type="entry name" value="Pre_pil_HX9DG_C"/>
</dbReference>
<dbReference type="InterPro" id="IPR011453">
    <property type="entry name" value="DUF1559"/>
</dbReference>
<dbReference type="NCBIfam" id="TIGR02532">
    <property type="entry name" value="IV_pilin_GFxxxE"/>
    <property type="match status" value="1"/>
</dbReference>
<name>A0A225DGH0_9BACT</name>
<dbReference type="RefSeq" id="WP_161967987.1">
    <property type="nucleotide sequence ID" value="NZ_NIDE01000017.1"/>
</dbReference>
<accession>A0A225DGH0</accession>
<dbReference type="Proteomes" id="UP000214646">
    <property type="component" value="Unassembled WGS sequence"/>
</dbReference>
<reference evidence="4" key="1">
    <citation type="submission" date="2017-06" db="EMBL/GenBank/DDBJ databases">
        <title>Genome analysis of Fimbriiglobus ruber SP5, the first member of the order Planctomycetales with confirmed chitinolytic capability.</title>
        <authorList>
            <person name="Ravin N.V."/>
            <person name="Rakitin A.L."/>
            <person name="Ivanova A.A."/>
            <person name="Beletsky A.V."/>
            <person name="Kulichevskaya I.S."/>
            <person name="Mardanov A.V."/>
            <person name="Dedysh S.N."/>
        </authorList>
    </citation>
    <scope>NUCLEOTIDE SEQUENCE [LARGE SCALE GENOMIC DNA]</scope>
    <source>
        <strain evidence="4">SP5</strain>
    </source>
</reference>
<dbReference type="AlphaFoldDB" id="A0A225DGH0"/>
<feature type="domain" description="DUF1559" evidence="2">
    <location>
        <begin position="37"/>
        <end position="323"/>
    </location>
</feature>
<keyword evidence="1" id="KW-0472">Membrane</keyword>
<dbReference type="Pfam" id="PF07963">
    <property type="entry name" value="N_methyl"/>
    <property type="match status" value="1"/>
</dbReference>
<comment type="caution">
    <text evidence="3">The sequence shown here is derived from an EMBL/GenBank/DDBJ whole genome shotgun (WGS) entry which is preliminary data.</text>
</comment>
<dbReference type="NCBIfam" id="TIGR04294">
    <property type="entry name" value="pre_pil_HX9DG"/>
    <property type="match status" value="1"/>
</dbReference>
<keyword evidence="4" id="KW-1185">Reference proteome</keyword>
<dbReference type="EMBL" id="NIDE01000017">
    <property type="protein sequence ID" value="OWK36456.1"/>
    <property type="molecule type" value="Genomic_DNA"/>
</dbReference>
<sequence length="347" mass="36133">MPVPRLTTRRSAFTLIELLVVIAIIAILIGLLLPAVQKVREAAARAKCSNNLKQIGIALHNYNVTFERFPTGRPVFPSSLSPSLGGAEMPVFLEFQPTDQSAIAPEAIGGWMVRILPYIEQAAAQNLAAGKSTAVTIDAGYTAMATTTISTYICPSAIAPTAGTAPPSPWVASSYAGVTGNNENTDPTTGPIGMNATNGMFPVKTPYGPDPSVRPTVLVASISDGLSNTVAVGERHVSIMGMTWVGSDYHTLLALPNQNSFGGVGPSNGTPGAFTFTFTACPSSLPGRYDPFTVTNQCSQDRYNSPHLGGGNWLLADGSVRSFAFTAGATILPAMVSINGGEVASPD</sequence>
<dbReference type="Pfam" id="PF07596">
    <property type="entry name" value="SBP_bac_10"/>
    <property type="match status" value="1"/>
</dbReference>
<dbReference type="PANTHER" id="PTHR30093">
    <property type="entry name" value="GENERAL SECRETION PATHWAY PROTEIN G"/>
    <property type="match status" value="1"/>
</dbReference>
<evidence type="ECO:0000313" key="4">
    <source>
        <dbReference type="Proteomes" id="UP000214646"/>
    </source>
</evidence>
<dbReference type="InterPro" id="IPR045584">
    <property type="entry name" value="Pilin-like"/>
</dbReference>
<keyword evidence="1" id="KW-1133">Transmembrane helix</keyword>
<evidence type="ECO:0000256" key="1">
    <source>
        <dbReference type="SAM" id="Phobius"/>
    </source>
</evidence>
<evidence type="ECO:0000313" key="3">
    <source>
        <dbReference type="EMBL" id="OWK36456.1"/>
    </source>
</evidence>
<dbReference type="InterPro" id="IPR012902">
    <property type="entry name" value="N_methyl_site"/>
</dbReference>
<dbReference type="SUPFAM" id="SSF54523">
    <property type="entry name" value="Pili subunits"/>
    <property type="match status" value="1"/>
</dbReference>
<keyword evidence="1" id="KW-0812">Transmembrane</keyword>
<proteinExistence type="predicted"/>
<feature type="transmembrane region" description="Helical" evidence="1">
    <location>
        <begin position="12"/>
        <end position="33"/>
    </location>
</feature>
<dbReference type="Gene3D" id="3.30.700.10">
    <property type="entry name" value="Glycoprotein, Type 4 Pilin"/>
    <property type="match status" value="1"/>
</dbReference>
<dbReference type="OrthoDB" id="261495at2"/>
<evidence type="ECO:0000259" key="2">
    <source>
        <dbReference type="Pfam" id="PF07596"/>
    </source>
</evidence>
<protein>
    <recommendedName>
        <fullName evidence="2">DUF1559 domain-containing protein</fullName>
    </recommendedName>
</protein>
<dbReference type="PANTHER" id="PTHR30093:SF2">
    <property type="entry name" value="TYPE II SECRETION SYSTEM PROTEIN H"/>
    <property type="match status" value="1"/>
</dbReference>
<organism evidence="3 4">
    <name type="scientific">Fimbriiglobus ruber</name>
    <dbReference type="NCBI Taxonomy" id="1908690"/>
    <lineage>
        <taxon>Bacteria</taxon>
        <taxon>Pseudomonadati</taxon>
        <taxon>Planctomycetota</taxon>
        <taxon>Planctomycetia</taxon>
        <taxon>Gemmatales</taxon>
        <taxon>Gemmataceae</taxon>
        <taxon>Fimbriiglobus</taxon>
    </lineage>
</organism>